<organism evidence="2 3">
    <name type="scientific">Candidatus Nitrobium versatile</name>
    <dbReference type="NCBI Taxonomy" id="2884831"/>
    <lineage>
        <taxon>Bacteria</taxon>
        <taxon>Pseudomonadati</taxon>
        <taxon>Nitrospirota</taxon>
        <taxon>Nitrospiria</taxon>
        <taxon>Nitrospirales</taxon>
        <taxon>Nitrospiraceae</taxon>
        <taxon>Candidatus Nitrobium</taxon>
    </lineage>
</organism>
<dbReference type="AlphaFoldDB" id="A0A953JBJ3"/>
<name>A0A953JBJ3_9BACT</name>
<evidence type="ECO:0000313" key="2">
    <source>
        <dbReference type="EMBL" id="MBZ0154851.1"/>
    </source>
</evidence>
<feature type="transmembrane region" description="Helical" evidence="1">
    <location>
        <begin position="12"/>
        <end position="34"/>
    </location>
</feature>
<keyword evidence="1" id="KW-0812">Transmembrane</keyword>
<feature type="transmembrane region" description="Helical" evidence="1">
    <location>
        <begin position="342"/>
        <end position="361"/>
    </location>
</feature>
<feature type="transmembrane region" description="Helical" evidence="1">
    <location>
        <begin position="381"/>
        <end position="399"/>
    </location>
</feature>
<evidence type="ECO:0000313" key="3">
    <source>
        <dbReference type="Proteomes" id="UP000705867"/>
    </source>
</evidence>
<feature type="transmembrane region" description="Helical" evidence="1">
    <location>
        <begin position="87"/>
        <end position="107"/>
    </location>
</feature>
<dbReference type="Proteomes" id="UP000705867">
    <property type="component" value="Unassembled WGS sequence"/>
</dbReference>
<feature type="transmembrane region" description="Helical" evidence="1">
    <location>
        <begin position="140"/>
        <end position="159"/>
    </location>
</feature>
<keyword evidence="1" id="KW-0472">Membrane</keyword>
<proteinExistence type="predicted"/>
<reference evidence="2" key="1">
    <citation type="journal article" date="2021" name="bioRxiv">
        <title>Unraveling nitrogen, sulfur and carbon metabolic pathways and microbial community transcriptional responses to substrate deprivation and toxicity stresses in a bioreactor mimicking anoxic brackish coastal sediment conditions.</title>
        <authorList>
            <person name="Martins P.D."/>
            <person name="Echeveste M.J."/>
            <person name="Arshad A."/>
            <person name="Kurth J."/>
            <person name="Ouboter H."/>
            <person name="Jetten M.S.M."/>
            <person name="Welte C.U."/>
        </authorList>
    </citation>
    <scope>NUCLEOTIDE SEQUENCE</scope>
    <source>
        <strain evidence="2">MAG_39</strain>
    </source>
</reference>
<feature type="transmembrane region" description="Helical" evidence="1">
    <location>
        <begin position="223"/>
        <end position="245"/>
    </location>
</feature>
<comment type="caution">
    <text evidence="2">The sequence shown here is derived from an EMBL/GenBank/DDBJ whole genome shotgun (WGS) entry which is preliminary data.</text>
</comment>
<evidence type="ECO:0000256" key="1">
    <source>
        <dbReference type="SAM" id="Phobius"/>
    </source>
</evidence>
<feature type="transmembrane region" description="Helical" evidence="1">
    <location>
        <begin position="179"/>
        <end position="203"/>
    </location>
</feature>
<reference evidence="2" key="2">
    <citation type="submission" date="2021-08" db="EMBL/GenBank/DDBJ databases">
        <authorList>
            <person name="Dalcin Martins P."/>
        </authorList>
    </citation>
    <scope>NUCLEOTIDE SEQUENCE</scope>
    <source>
        <strain evidence="2">MAG_39</strain>
    </source>
</reference>
<sequence length="411" mass="45905">MGNKSDTGIAVYGKGIVTFVFLAALNVAAWYIFFNPKGIMRLYTPMYGFSMVVVLLASVVILSDVFEYWPVRTKLTERLSAAQGAMLTVLSLALMALIIFVFFYRFIGKYGITYFSPAALIATGETGAEAYSSRENASTAIIYFFTAFIWTATLWRAGFQKWPWTQVKEDAGVLGLSRLFAVSFFSIIAYIIFFHPHVGYLFYPPQKMAAVAPWWEGIADTNSAYVHLGWMICCVAAVLLSEILWEGYPWKAFRGRGGEGSLFSGLAILSGIILLGLVIFVLMVKGMEAYWGKPFVGGQYTDAPYFRYLHAGEMAGFLMMGVLVVSTYLGNLFHGGPLLVRAAVRTVVAVALAAGFLWFYYTIGPRVLGQVPGIAQPEDTPLCWTFFMVSFMLMHRNFFLSYRFHRVRDIA</sequence>
<accession>A0A953JBJ3</accession>
<dbReference type="EMBL" id="JAIOIV010000014">
    <property type="protein sequence ID" value="MBZ0154851.1"/>
    <property type="molecule type" value="Genomic_DNA"/>
</dbReference>
<feature type="transmembrane region" description="Helical" evidence="1">
    <location>
        <begin position="46"/>
        <end position="66"/>
    </location>
</feature>
<protein>
    <submittedName>
        <fullName evidence="2">Uncharacterized protein</fullName>
    </submittedName>
</protein>
<keyword evidence="1" id="KW-1133">Transmembrane helix</keyword>
<gene>
    <name evidence="2" type="ORF">K8I29_01380</name>
</gene>
<feature type="transmembrane region" description="Helical" evidence="1">
    <location>
        <begin position="305"/>
        <end position="330"/>
    </location>
</feature>
<feature type="transmembrane region" description="Helical" evidence="1">
    <location>
        <begin position="266"/>
        <end position="285"/>
    </location>
</feature>